<accession>A0A0A8ZCA0</accession>
<reference evidence="2" key="1">
    <citation type="submission" date="2014-09" db="EMBL/GenBank/DDBJ databases">
        <authorList>
            <person name="Magalhaes I.L.F."/>
            <person name="Oliveira U."/>
            <person name="Santos F.R."/>
            <person name="Vidigal T.H.D.A."/>
            <person name="Brescovit A.D."/>
            <person name="Santos A.J."/>
        </authorList>
    </citation>
    <scope>NUCLEOTIDE SEQUENCE</scope>
    <source>
        <tissue evidence="2">Shoot tissue taken approximately 20 cm above the soil surface</tissue>
    </source>
</reference>
<dbReference type="EMBL" id="GBRH01262592">
    <property type="protein sequence ID" value="JAD35303.1"/>
    <property type="molecule type" value="Transcribed_RNA"/>
</dbReference>
<evidence type="ECO:0000259" key="1">
    <source>
        <dbReference type="PROSITE" id="PS50965"/>
    </source>
</evidence>
<reference evidence="2" key="2">
    <citation type="journal article" date="2015" name="Data Brief">
        <title>Shoot transcriptome of the giant reed, Arundo donax.</title>
        <authorList>
            <person name="Barrero R.A."/>
            <person name="Guerrero F.D."/>
            <person name="Moolhuijzen P."/>
            <person name="Goolsby J.A."/>
            <person name="Tidwell J."/>
            <person name="Bellgard S.E."/>
            <person name="Bellgard M.I."/>
        </authorList>
    </citation>
    <scope>NUCLEOTIDE SEQUENCE</scope>
    <source>
        <tissue evidence="2">Shoot tissue taken approximately 20 cm above the soil surface</tissue>
    </source>
</reference>
<evidence type="ECO:0000313" key="2">
    <source>
        <dbReference type="EMBL" id="JAD35303.1"/>
    </source>
</evidence>
<name>A0A0A8ZCA0_ARUDO</name>
<dbReference type="PROSITE" id="PS50965">
    <property type="entry name" value="NERD"/>
    <property type="match status" value="1"/>
</dbReference>
<organism evidence="2">
    <name type="scientific">Arundo donax</name>
    <name type="common">Giant reed</name>
    <name type="synonym">Donax arundinaceus</name>
    <dbReference type="NCBI Taxonomy" id="35708"/>
    <lineage>
        <taxon>Eukaryota</taxon>
        <taxon>Viridiplantae</taxon>
        <taxon>Streptophyta</taxon>
        <taxon>Embryophyta</taxon>
        <taxon>Tracheophyta</taxon>
        <taxon>Spermatophyta</taxon>
        <taxon>Magnoliopsida</taxon>
        <taxon>Liliopsida</taxon>
        <taxon>Poales</taxon>
        <taxon>Poaceae</taxon>
        <taxon>PACMAD clade</taxon>
        <taxon>Arundinoideae</taxon>
        <taxon>Arundineae</taxon>
        <taxon>Arundo</taxon>
    </lineage>
</organism>
<dbReference type="InterPro" id="IPR011528">
    <property type="entry name" value="NERD"/>
</dbReference>
<dbReference type="AlphaFoldDB" id="A0A0A8ZCA0"/>
<feature type="domain" description="NERD" evidence="1">
    <location>
        <begin position="1"/>
        <end position="37"/>
    </location>
</feature>
<sequence length="37" mass="4241">MLDGKSNIRMTLDFIIIIEKAERYIDAKQLAGSILFI</sequence>
<proteinExistence type="predicted"/>
<protein>
    <recommendedName>
        <fullName evidence="1">NERD domain-containing protein</fullName>
    </recommendedName>
</protein>